<dbReference type="Proteomes" id="UP000824110">
    <property type="component" value="Unassembled WGS sequence"/>
</dbReference>
<sequence length="184" mass="21171">MKSLKAVLLLPASDFFRYVRGINYGYMDVEGVVHHISPADNCAEQNGAPYRFSSPEQVVYNNCGWCWDIAELIRLWCEKNGIEYKCVFLEYRSIELHRTHTQVFAKWRGKWCEPPDNTSPVIFGENGYDSAEACISAFTGLFRAYLKHELGEKYDESHLLVREFRNTIAPGLTDEEYLAIARGN</sequence>
<reference evidence="1" key="2">
    <citation type="journal article" date="2021" name="PeerJ">
        <title>Extensive microbial diversity within the chicken gut microbiome revealed by metagenomics and culture.</title>
        <authorList>
            <person name="Gilroy R."/>
            <person name="Ravi A."/>
            <person name="Getino M."/>
            <person name="Pursley I."/>
            <person name="Horton D.L."/>
            <person name="Alikhan N.F."/>
            <person name="Baker D."/>
            <person name="Gharbi K."/>
            <person name="Hall N."/>
            <person name="Watson M."/>
            <person name="Adriaenssens E.M."/>
            <person name="Foster-Nyarko E."/>
            <person name="Jarju S."/>
            <person name="Secka A."/>
            <person name="Antonio M."/>
            <person name="Oren A."/>
            <person name="Chaudhuri R.R."/>
            <person name="La Ragione R."/>
            <person name="Hildebrand F."/>
            <person name="Pallen M.J."/>
        </authorList>
    </citation>
    <scope>NUCLEOTIDE SEQUENCE</scope>
    <source>
        <strain evidence="1">CHK195-12923</strain>
    </source>
</reference>
<evidence type="ECO:0000313" key="1">
    <source>
        <dbReference type="EMBL" id="HIU61108.1"/>
    </source>
</evidence>
<dbReference type="AlphaFoldDB" id="A0A9D1MIF4"/>
<comment type="caution">
    <text evidence="1">The sequence shown here is derived from an EMBL/GenBank/DDBJ whole genome shotgun (WGS) entry which is preliminary data.</text>
</comment>
<name>A0A9D1MIF4_9FIRM</name>
<accession>A0A9D1MIF4</accession>
<organism evidence="1 2">
    <name type="scientific">Candidatus Coproplasma excrementigallinarum</name>
    <dbReference type="NCBI Taxonomy" id="2840747"/>
    <lineage>
        <taxon>Bacteria</taxon>
        <taxon>Bacillati</taxon>
        <taxon>Bacillota</taxon>
        <taxon>Clostridia</taxon>
        <taxon>Eubacteriales</taxon>
        <taxon>Candidatus Coproplasma</taxon>
    </lineage>
</organism>
<gene>
    <name evidence="1" type="ORF">IAB69_00460</name>
</gene>
<proteinExistence type="predicted"/>
<evidence type="ECO:0000313" key="2">
    <source>
        <dbReference type="Proteomes" id="UP000824110"/>
    </source>
</evidence>
<protein>
    <submittedName>
        <fullName evidence="1">Uncharacterized protein</fullName>
    </submittedName>
</protein>
<reference evidence="1" key="1">
    <citation type="submission" date="2020-10" db="EMBL/GenBank/DDBJ databases">
        <authorList>
            <person name="Gilroy R."/>
        </authorList>
    </citation>
    <scope>NUCLEOTIDE SEQUENCE</scope>
    <source>
        <strain evidence="1">CHK195-12923</strain>
    </source>
</reference>
<dbReference type="EMBL" id="DVNE01000003">
    <property type="protein sequence ID" value="HIU61108.1"/>
    <property type="molecule type" value="Genomic_DNA"/>
</dbReference>